<dbReference type="InterPro" id="IPR002646">
    <property type="entry name" value="PolA_pol_head_dom"/>
</dbReference>
<dbReference type="GO" id="GO:0008033">
    <property type="term" value="P:tRNA processing"/>
    <property type="evidence" value="ECO:0007669"/>
    <property type="project" value="UniProtKB-KW"/>
</dbReference>
<keyword evidence="4" id="KW-0548">Nucleotidyltransferase</keyword>
<evidence type="ECO:0000313" key="13">
    <source>
        <dbReference type="EMBL" id="TLS53277.1"/>
    </source>
</evidence>
<keyword evidence="3" id="KW-0819">tRNA processing</keyword>
<comment type="cofactor">
    <cofactor evidence="1">
        <name>Mg(2+)</name>
        <dbReference type="ChEBI" id="CHEBI:18420"/>
    </cofactor>
</comment>
<keyword evidence="7" id="KW-0460">Magnesium</keyword>
<dbReference type="InterPro" id="IPR032810">
    <property type="entry name" value="CCA-adding_enz_C"/>
</dbReference>
<proteinExistence type="inferred from homology"/>
<dbReference type="Gene3D" id="1.10.3090.10">
    <property type="entry name" value="cca-adding enzyme, domain 2"/>
    <property type="match status" value="1"/>
</dbReference>
<evidence type="ECO:0000256" key="6">
    <source>
        <dbReference type="ARBA" id="ARBA00022741"/>
    </source>
</evidence>
<dbReference type="PANTHER" id="PTHR46173">
    <property type="entry name" value="CCA TRNA NUCLEOTIDYLTRANSFERASE 1, MITOCHONDRIAL"/>
    <property type="match status" value="1"/>
</dbReference>
<accession>A0A5R9GA08</accession>
<dbReference type="Gene3D" id="3.30.460.10">
    <property type="entry name" value="Beta Polymerase, domain 2"/>
    <property type="match status" value="1"/>
</dbReference>
<evidence type="ECO:0000256" key="8">
    <source>
        <dbReference type="ARBA" id="ARBA00022884"/>
    </source>
</evidence>
<comment type="caution">
    <text evidence="13">The sequence shown here is derived from an EMBL/GenBank/DDBJ whole genome shotgun (WGS) entry which is preliminary data.</text>
</comment>
<dbReference type="Gene3D" id="1.10.246.80">
    <property type="match status" value="1"/>
</dbReference>
<evidence type="ECO:0000256" key="2">
    <source>
        <dbReference type="ARBA" id="ARBA00022679"/>
    </source>
</evidence>
<dbReference type="SUPFAM" id="SSF81891">
    <property type="entry name" value="Poly A polymerase C-terminal region-like"/>
    <property type="match status" value="1"/>
</dbReference>
<evidence type="ECO:0000256" key="3">
    <source>
        <dbReference type="ARBA" id="ARBA00022694"/>
    </source>
</evidence>
<dbReference type="OrthoDB" id="9805698at2"/>
<keyword evidence="6" id="KW-0547">Nucleotide-binding</keyword>
<dbReference type="EMBL" id="VCIW01000003">
    <property type="protein sequence ID" value="TLS53277.1"/>
    <property type="molecule type" value="Genomic_DNA"/>
</dbReference>
<dbReference type="Pfam" id="PF13735">
    <property type="entry name" value="tRNA_NucTran2_2"/>
    <property type="match status" value="1"/>
</dbReference>
<keyword evidence="8 9" id="KW-0694">RNA-binding</keyword>
<gene>
    <name evidence="13" type="ORF">FE782_07085</name>
</gene>
<dbReference type="GO" id="GO:0046872">
    <property type="term" value="F:metal ion binding"/>
    <property type="evidence" value="ECO:0007669"/>
    <property type="project" value="UniProtKB-KW"/>
</dbReference>
<dbReference type="GO" id="GO:0016779">
    <property type="term" value="F:nucleotidyltransferase activity"/>
    <property type="evidence" value="ECO:0007669"/>
    <property type="project" value="UniProtKB-KW"/>
</dbReference>
<dbReference type="GO" id="GO:0000049">
    <property type="term" value="F:tRNA binding"/>
    <property type="evidence" value="ECO:0007669"/>
    <property type="project" value="TreeGrafter"/>
</dbReference>
<keyword evidence="5" id="KW-0479">Metal-binding</keyword>
<evidence type="ECO:0000256" key="7">
    <source>
        <dbReference type="ARBA" id="ARBA00022842"/>
    </source>
</evidence>
<dbReference type="AlphaFoldDB" id="A0A5R9GA08"/>
<keyword evidence="14" id="KW-1185">Reference proteome</keyword>
<dbReference type="Proteomes" id="UP000309676">
    <property type="component" value="Unassembled WGS sequence"/>
</dbReference>
<feature type="domain" description="tRNA nucleotidyltransferase/poly(A) polymerase RNA and SrmB- binding" evidence="11">
    <location>
        <begin position="166"/>
        <end position="219"/>
    </location>
</feature>
<evidence type="ECO:0000259" key="10">
    <source>
        <dbReference type="Pfam" id="PF01743"/>
    </source>
</evidence>
<evidence type="ECO:0000256" key="5">
    <source>
        <dbReference type="ARBA" id="ARBA00022723"/>
    </source>
</evidence>
<dbReference type="CDD" id="cd05398">
    <property type="entry name" value="NT_ClassII-CCAase"/>
    <property type="match status" value="1"/>
</dbReference>
<feature type="domain" description="CCA-adding enzyme C-terminal" evidence="12">
    <location>
        <begin position="259"/>
        <end position="414"/>
    </location>
</feature>
<evidence type="ECO:0000259" key="11">
    <source>
        <dbReference type="Pfam" id="PF12627"/>
    </source>
</evidence>
<dbReference type="InterPro" id="IPR050264">
    <property type="entry name" value="Bact_CCA-adding_enz_type3_sf"/>
</dbReference>
<name>A0A5R9GA08_9BACL</name>
<dbReference type="GO" id="GO:0000166">
    <property type="term" value="F:nucleotide binding"/>
    <property type="evidence" value="ECO:0007669"/>
    <property type="project" value="UniProtKB-KW"/>
</dbReference>
<dbReference type="SUPFAM" id="SSF81301">
    <property type="entry name" value="Nucleotidyltransferase"/>
    <property type="match status" value="1"/>
</dbReference>
<feature type="domain" description="Poly A polymerase head" evidence="10">
    <location>
        <begin position="19"/>
        <end position="139"/>
    </location>
</feature>
<reference evidence="13 14" key="1">
    <citation type="submission" date="2019-05" db="EMBL/GenBank/DDBJ databases">
        <authorList>
            <person name="Narsing Rao M.P."/>
            <person name="Li W.J."/>
        </authorList>
    </citation>
    <scope>NUCLEOTIDE SEQUENCE [LARGE SCALE GENOMIC DNA]</scope>
    <source>
        <strain evidence="13 14">SYSU_K30003</strain>
    </source>
</reference>
<evidence type="ECO:0000313" key="14">
    <source>
        <dbReference type="Proteomes" id="UP000309676"/>
    </source>
</evidence>
<keyword evidence="2 9" id="KW-0808">Transferase</keyword>
<protein>
    <submittedName>
        <fullName evidence="13">CCA tRNA nucleotidyltransferase</fullName>
    </submittedName>
</protein>
<dbReference type="PANTHER" id="PTHR46173:SF1">
    <property type="entry name" value="CCA TRNA NUCLEOTIDYLTRANSFERASE 1, MITOCHONDRIAL"/>
    <property type="match status" value="1"/>
</dbReference>
<dbReference type="Pfam" id="PF12627">
    <property type="entry name" value="PolyA_pol_RNAbd"/>
    <property type="match status" value="1"/>
</dbReference>
<dbReference type="Pfam" id="PF01743">
    <property type="entry name" value="PolyA_pol"/>
    <property type="match status" value="1"/>
</dbReference>
<dbReference type="InterPro" id="IPR032828">
    <property type="entry name" value="PolyA_RNA-bd"/>
</dbReference>
<dbReference type="InterPro" id="IPR043519">
    <property type="entry name" value="NT_sf"/>
</dbReference>
<sequence length="431" mass="46835">MGRGGLRLLRRLAERGYAAYFVGGCVRDALLGRPVKDIDIATAAKPDTVLELFPEAIPTGLKHGTVTVPLGSWHYEVTTFRAESDYSDGRHPDSVSFLDDVEGDLERRDFTVNAMAVDAEGRLVDPFGGRRDLEAKRLRAVGDPAARFGEDALRMLRFVRFAAEYGFAADEPTWAEAKLGAPGLAVVAMERVAAELSRMIGGSDPYRALALLRESELLRWTKERLRLPRALGLANDDGADSAAPSAEDPLRRLAEVGDELARWALWFDRMELGPDEAEGVCRALRTSGAFEGALRRTLAFHAALRGAPTELARRAWIGAALRQGEEAARRWLTLEPAYRGLPAFDWTAPYFDAGAAWLDEMPAKTLKELAIGGADVLAAAGGRRGGPWTADLLGRLLEEAALGELANEREALLTRVRSLLPQYGAGNGGDD</sequence>
<comment type="similarity">
    <text evidence="9">Belongs to the tRNA nucleotidyltransferase/poly(A) polymerase family.</text>
</comment>
<evidence type="ECO:0000256" key="9">
    <source>
        <dbReference type="RuleBase" id="RU003953"/>
    </source>
</evidence>
<evidence type="ECO:0000259" key="12">
    <source>
        <dbReference type="Pfam" id="PF13735"/>
    </source>
</evidence>
<organism evidence="13 14">
    <name type="scientific">Paenibacillus antri</name>
    <dbReference type="NCBI Taxonomy" id="2582848"/>
    <lineage>
        <taxon>Bacteria</taxon>
        <taxon>Bacillati</taxon>
        <taxon>Bacillota</taxon>
        <taxon>Bacilli</taxon>
        <taxon>Bacillales</taxon>
        <taxon>Paenibacillaceae</taxon>
        <taxon>Paenibacillus</taxon>
    </lineage>
</organism>
<evidence type="ECO:0000256" key="4">
    <source>
        <dbReference type="ARBA" id="ARBA00022695"/>
    </source>
</evidence>
<evidence type="ECO:0000256" key="1">
    <source>
        <dbReference type="ARBA" id="ARBA00001946"/>
    </source>
</evidence>